<dbReference type="SUPFAM" id="SSF51206">
    <property type="entry name" value="cAMP-binding domain-like"/>
    <property type="match status" value="1"/>
</dbReference>
<gene>
    <name evidence="15" type="ORF">H8F01_20105</name>
</gene>
<dbReference type="PANTHER" id="PTHR24567:SF75">
    <property type="entry name" value="FUMARATE AND NITRATE REDUCTION REGULATORY PROTEIN"/>
    <property type="match status" value="1"/>
</dbReference>
<dbReference type="InterPro" id="IPR036390">
    <property type="entry name" value="WH_DNA-bd_sf"/>
</dbReference>
<evidence type="ECO:0000256" key="1">
    <source>
        <dbReference type="ARBA" id="ARBA00004496"/>
    </source>
</evidence>
<dbReference type="SMART" id="SM00419">
    <property type="entry name" value="HTH_CRP"/>
    <property type="match status" value="1"/>
</dbReference>
<dbReference type="KEGG" id="dtl:H8F01_20105"/>
<dbReference type="PROSITE" id="PS50042">
    <property type="entry name" value="CNMP_BINDING_3"/>
    <property type="match status" value="1"/>
</dbReference>
<dbReference type="InterPro" id="IPR036388">
    <property type="entry name" value="WH-like_DNA-bd_sf"/>
</dbReference>
<comment type="subunit">
    <text evidence="2">Homodimer.</text>
</comment>
<dbReference type="SUPFAM" id="SSF46785">
    <property type="entry name" value="Winged helix' DNA-binding domain"/>
    <property type="match status" value="1"/>
</dbReference>
<dbReference type="InterPro" id="IPR012318">
    <property type="entry name" value="HTH_CRP"/>
</dbReference>
<dbReference type="Pfam" id="PF00027">
    <property type="entry name" value="cNMP_binding"/>
    <property type="match status" value="1"/>
</dbReference>
<accession>A0A7G8Q3F7</accession>
<evidence type="ECO:0000256" key="6">
    <source>
        <dbReference type="ARBA" id="ARBA00022636"/>
    </source>
</evidence>
<evidence type="ECO:0000256" key="12">
    <source>
        <dbReference type="ARBA" id="ARBA00031697"/>
    </source>
</evidence>
<feature type="domain" description="HTH crp-type" evidence="14">
    <location>
        <begin position="131"/>
        <end position="204"/>
    </location>
</feature>
<keyword evidence="16" id="KW-1185">Reference proteome</keyword>
<evidence type="ECO:0000313" key="15">
    <source>
        <dbReference type="EMBL" id="QNK01315.1"/>
    </source>
</evidence>
<evidence type="ECO:0000256" key="11">
    <source>
        <dbReference type="ARBA" id="ARBA00023163"/>
    </source>
</evidence>
<dbReference type="InterPro" id="IPR014710">
    <property type="entry name" value="RmlC-like_jellyroll"/>
</dbReference>
<keyword evidence="11" id="KW-0804">Transcription</keyword>
<dbReference type="Pfam" id="PF13545">
    <property type="entry name" value="HTH_Crp_2"/>
    <property type="match status" value="1"/>
</dbReference>
<keyword evidence="5" id="KW-0021">Allosteric enzyme</keyword>
<keyword evidence="6" id="KW-0973">c-di-GMP</keyword>
<dbReference type="GO" id="GO:0003824">
    <property type="term" value="F:catalytic activity"/>
    <property type="evidence" value="ECO:0007669"/>
    <property type="project" value="UniProtKB-KW"/>
</dbReference>
<keyword evidence="8" id="KW-0843">Virulence</keyword>
<evidence type="ECO:0000313" key="16">
    <source>
        <dbReference type="Proteomes" id="UP000515873"/>
    </source>
</evidence>
<evidence type="ECO:0000256" key="2">
    <source>
        <dbReference type="ARBA" id="ARBA00011738"/>
    </source>
</evidence>
<evidence type="ECO:0000256" key="10">
    <source>
        <dbReference type="ARBA" id="ARBA00023159"/>
    </source>
</evidence>
<evidence type="ECO:0000256" key="3">
    <source>
        <dbReference type="ARBA" id="ARBA00020769"/>
    </source>
</evidence>
<protein>
    <recommendedName>
        <fullName evidence="3">CRP-like protein Clp</fullName>
    </recommendedName>
    <alternativeName>
        <fullName evidence="12">Catabolite activation-like protein</fullName>
    </alternativeName>
</protein>
<keyword evidence="4" id="KW-0678">Repressor</keyword>
<keyword evidence="9" id="KW-0238">DNA-binding</keyword>
<keyword evidence="10" id="KW-0010">Activator</keyword>
<dbReference type="AlphaFoldDB" id="A0A7G8Q3F7"/>
<reference evidence="15 16" key="1">
    <citation type="submission" date="2020-08" db="EMBL/GenBank/DDBJ databases">
        <title>Dyella sp. G9 isolated from forest soil.</title>
        <authorList>
            <person name="Fu J."/>
            <person name="Qiu L."/>
        </authorList>
    </citation>
    <scope>NUCLEOTIDE SEQUENCE [LARGE SCALE GENOMIC DNA]</scope>
    <source>
        <strain evidence="15 16">G9</strain>
    </source>
</reference>
<dbReference type="PROSITE" id="PS51063">
    <property type="entry name" value="HTH_CRP_2"/>
    <property type="match status" value="1"/>
</dbReference>
<dbReference type="PRINTS" id="PR00034">
    <property type="entry name" value="HTHCRP"/>
</dbReference>
<dbReference type="InterPro" id="IPR050397">
    <property type="entry name" value="Env_Response_Regulators"/>
</dbReference>
<dbReference type="EMBL" id="CP060412">
    <property type="protein sequence ID" value="QNK01315.1"/>
    <property type="molecule type" value="Genomic_DNA"/>
</dbReference>
<dbReference type="GO" id="GO:0003700">
    <property type="term" value="F:DNA-binding transcription factor activity"/>
    <property type="evidence" value="ECO:0007669"/>
    <property type="project" value="TreeGrafter"/>
</dbReference>
<evidence type="ECO:0000256" key="4">
    <source>
        <dbReference type="ARBA" id="ARBA00022491"/>
    </source>
</evidence>
<evidence type="ECO:0000259" key="13">
    <source>
        <dbReference type="PROSITE" id="PS50042"/>
    </source>
</evidence>
<name>A0A7G8Q3F7_9GAMM</name>
<dbReference type="GO" id="GO:0005829">
    <property type="term" value="C:cytosol"/>
    <property type="evidence" value="ECO:0007669"/>
    <property type="project" value="TreeGrafter"/>
</dbReference>
<dbReference type="GO" id="GO:0003677">
    <property type="term" value="F:DNA binding"/>
    <property type="evidence" value="ECO:0007669"/>
    <property type="project" value="UniProtKB-KW"/>
</dbReference>
<evidence type="ECO:0000256" key="8">
    <source>
        <dbReference type="ARBA" id="ARBA00023026"/>
    </source>
</evidence>
<dbReference type="PANTHER" id="PTHR24567">
    <property type="entry name" value="CRP FAMILY TRANSCRIPTIONAL REGULATORY PROTEIN"/>
    <property type="match status" value="1"/>
</dbReference>
<dbReference type="InterPro" id="IPR000595">
    <property type="entry name" value="cNMP-bd_dom"/>
</dbReference>
<keyword evidence="7" id="KW-0805">Transcription regulation</keyword>
<evidence type="ECO:0000256" key="7">
    <source>
        <dbReference type="ARBA" id="ARBA00023015"/>
    </source>
</evidence>
<sequence>MGRGGIRSQLSEHCVDGRPSACGAGNYLVSRGDRLTDVFMIRKGVVKSRSITSDGRERINGFHFPGELAGLEAIHSGRHSSDIVALEYSECCRLSFEQVQFLGDRVPAVQRQLLALMSEQLSRSISIMGDLTAEERVAIFLLDIRRRLPASRSHEDGFHLVMSRTDMASYLRLAAETVSRILGRFRERGWVDIAGRNLRSINTQSLERLSRDASVGD</sequence>
<evidence type="ECO:0000256" key="5">
    <source>
        <dbReference type="ARBA" id="ARBA00022533"/>
    </source>
</evidence>
<organism evidence="15 16">
    <name type="scientific">Dyella telluris</name>
    <dbReference type="NCBI Taxonomy" id="2763498"/>
    <lineage>
        <taxon>Bacteria</taxon>
        <taxon>Pseudomonadati</taxon>
        <taxon>Pseudomonadota</taxon>
        <taxon>Gammaproteobacteria</taxon>
        <taxon>Lysobacterales</taxon>
        <taxon>Rhodanobacteraceae</taxon>
        <taxon>Dyella</taxon>
    </lineage>
</organism>
<dbReference type="Proteomes" id="UP000515873">
    <property type="component" value="Chromosome"/>
</dbReference>
<dbReference type="SMART" id="SM00100">
    <property type="entry name" value="cNMP"/>
    <property type="match status" value="1"/>
</dbReference>
<feature type="domain" description="Cyclic nucleotide-binding" evidence="13">
    <location>
        <begin position="24"/>
        <end position="120"/>
    </location>
</feature>
<proteinExistence type="predicted"/>
<evidence type="ECO:0000259" key="14">
    <source>
        <dbReference type="PROSITE" id="PS51063"/>
    </source>
</evidence>
<evidence type="ECO:0000256" key="9">
    <source>
        <dbReference type="ARBA" id="ARBA00023125"/>
    </source>
</evidence>
<dbReference type="Gene3D" id="1.10.10.10">
    <property type="entry name" value="Winged helix-like DNA-binding domain superfamily/Winged helix DNA-binding domain"/>
    <property type="match status" value="1"/>
</dbReference>
<comment type="subcellular location">
    <subcellularLocation>
        <location evidence="1">Cytoplasm</location>
    </subcellularLocation>
</comment>
<dbReference type="InterPro" id="IPR018490">
    <property type="entry name" value="cNMP-bd_dom_sf"/>
</dbReference>
<dbReference type="Gene3D" id="2.60.120.10">
    <property type="entry name" value="Jelly Rolls"/>
    <property type="match status" value="1"/>
</dbReference>
<dbReference type="CDD" id="cd00038">
    <property type="entry name" value="CAP_ED"/>
    <property type="match status" value="1"/>
</dbReference>